<dbReference type="RefSeq" id="XP_033582597.1">
    <property type="nucleotide sequence ID" value="XM_033717327.1"/>
</dbReference>
<gene>
    <name evidence="4 6" type="ORF">BDZ99DRAFT_432312</name>
</gene>
<organism evidence="4">
    <name type="scientific">Mytilinidion resinicola</name>
    <dbReference type="NCBI Taxonomy" id="574789"/>
    <lineage>
        <taxon>Eukaryota</taxon>
        <taxon>Fungi</taxon>
        <taxon>Dikarya</taxon>
        <taxon>Ascomycota</taxon>
        <taxon>Pezizomycotina</taxon>
        <taxon>Dothideomycetes</taxon>
        <taxon>Pleosporomycetidae</taxon>
        <taxon>Mytilinidiales</taxon>
        <taxon>Mytilinidiaceae</taxon>
        <taxon>Mytilinidion</taxon>
    </lineage>
</organism>
<evidence type="ECO:0000256" key="1">
    <source>
        <dbReference type="ARBA" id="ARBA00022722"/>
    </source>
</evidence>
<dbReference type="GO" id="GO:0003676">
    <property type="term" value="F:nucleic acid binding"/>
    <property type="evidence" value="ECO:0007669"/>
    <property type="project" value="InterPro"/>
</dbReference>
<dbReference type="CDD" id="cd06141">
    <property type="entry name" value="WRN_exo"/>
    <property type="match status" value="1"/>
</dbReference>
<dbReference type="InterPro" id="IPR036397">
    <property type="entry name" value="RNaseH_sf"/>
</dbReference>
<dbReference type="SUPFAM" id="SSF53098">
    <property type="entry name" value="Ribonuclease H-like"/>
    <property type="match status" value="1"/>
</dbReference>
<keyword evidence="2" id="KW-0378">Hydrolase</keyword>
<dbReference type="OrthoDB" id="1920326at2759"/>
<dbReference type="Pfam" id="PF01612">
    <property type="entry name" value="DNA_pol_A_exo1"/>
    <property type="match status" value="1"/>
</dbReference>
<dbReference type="Gene3D" id="3.30.420.10">
    <property type="entry name" value="Ribonuclease H-like superfamily/Ribonuclease H"/>
    <property type="match status" value="1"/>
</dbReference>
<protein>
    <submittedName>
        <fullName evidence="4 6">Ribonuclease H-like protein</fullName>
    </submittedName>
</protein>
<dbReference type="GeneID" id="54458220"/>
<evidence type="ECO:0000313" key="6">
    <source>
        <dbReference type="RefSeq" id="XP_033582597.1"/>
    </source>
</evidence>
<reference evidence="6" key="2">
    <citation type="submission" date="2020-04" db="EMBL/GenBank/DDBJ databases">
        <authorList>
            <consortium name="NCBI Genome Project"/>
        </authorList>
    </citation>
    <scope>NUCLEOTIDE SEQUENCE</scope>
    <source>
        <strain evidence="6">CBS 304.34</strain>
    </source>
</reference>
<name>A0A6A6Z4P8_9PEZI</name>
<dbReference type="GO" id="GO:0005634">
    <property type="term" value="C:nucleus"/>
    <property type="evidence" value="ECO:0007669"/>
    <property type="project" value="TreeGrafter"/>
</dbReference>
<keyword evidence="5" id="KW-1185">Reference proteome</keyword>
<dbReference type="AlphaFoldDB" id="A0A6A6Z4P8"/>
<dbReference type="GO" id="GO:0008408">
    <property type="term" value="F:3'-5' exonuclease activity"/>
    <property type="evidence" value="ECO:0007669"/>
    <property type="project" value="InterPro"/>
</dbReference>
<dbReference type="PANTHER" id="PTHR13620">
    <property type="entry name" value="3-5 EXONUCLEASE"/>
    <property type="match status" value="1"/>
</dbReference>
<sequence length="243" mass="27702">MRRPQELINGSVSGRPYWSYTLYRGPKKEMVQVHYCGTKASSEAAAQKFLNEKVLGFDMEWPIHPTSDRLQQMIGLIQVASESQIALFHLGVHTGTTVDDILAPSLRYLIESKNIVKAGNNIWVADCPRLINFFGLKPRGIVDLTVLHRVVKYGATDPRKARGRCIAMAKIVEEHLFLPLNKDPNERTSNWSRGLNQKQMNYAATDAYAGVILYHTLDWKRRSMKPIQPMPEFKELELPIKLI</sequence>
<evidence type="ECO:0000256" key="2">
    <source>
        <dbReference type="ARBA" id="ARBA00022801"/>
    </source>
</evidence>
<dbReference type="InterPro" id="IPR002562">
    <property type="entry name" value="3'-5'_exonuclease_dom"/>
</dbReference>
<dbReference type="EMBL" id="MU003693">
    <property type="protein sequence ID" value="KAF2815633.1"/>
    <property type="molecule type" value="Genomic_DNA"/>
</dbReference>
<feature type="non-terminal residue" evidence="4">
    <location>
        <position position="243"/>
    </location>
</feature>
<dbReference type="GO" id="GO:0005737">
    <property type="term" value="C:cytoplasm"/>
    <property type="evidence" value="ECO:0007669"/>
    <property type="project" value="TreeGrafter"/>
</dbReference>
<evidence type="ECO:0000313" key="5">
    <source>
        <dbReference type="Proteomes" id="UP000504636"/>
    </source>
</evidence>
<feature type="domain" description="3'-5' exonuclease" evidence="3">
    <location>
        <begin position="38"/>
        <end position="217"/>
    </location>
</feature>
<evidence type="ECO:0000313" key="4">
    <source>
        <dbReference type="EMBL" id="KAF2815633.1"/>
    </source>
</evidence>
<dbReference type="Proteomes" id="UP000504636">
    <property type="component" value="Unplaced"/>
</dbReference>
<accession>A0A6A6Z4P8</accession>
<dbReference type="InterPro" id="IPR012337">
    <property type="entry name" value="RNaseH-like_sf"/>
</dbReference>
<keyword evidence="1" id="KW-0540">Nuclease</keyword>
<evidence type="ECO:0000259" key="3">
    <source>
        <dbReference type="Pfam" id="PF01612"/>
    </source>
</evidence>
<reference evidence="4 6" key="1">
    <citation type="journal article" date="2020" name="Stud. Mycol.">
        <title>101 Dothideomycetes genomes: a test case for predicting lifestyles and emergence of pathogens.</title>
        <authorList>
            <person name="Haridas S."/>
            <person name="Albert R."/>
            <person name="Binder M."/>
            <person name="Bloem J."/>
            <person name="Labutti K."/>
            <person name="Salamov A."/>
            <person name="Andreopoulos B."/>
            <person name="Baker S."/>
            <person name="Barry K."/>
            <person name="Bills G."/>
            <person name="Bluhm B."/>
            <person name="Cannon C."/>
            <person name="Castanera R."/>
            <person name="Culley D."/>
            <person name="Daum C."/>
            <person name="Ezra D."/>
            <person name="Gonzalez J."/>
            <person name="Henrissat B."/>
            <person name="Kuo A."/>
            <person name="Liang C."/>
            <person name="Lipzen A."/>
            <person name="Lutzoni F."/>
            <person name="Magnuson J."/>
            <person name="Mondo S."/>
            <person name="Nolan M."/>
            <person name="Ohm R."/>
            <person name="Pangilinan J."/>
            <person name="Park H.-J."/>
            <person name="Ramirez L."/>
            <person name="Alfaro M."/>
            <person name="Sun H."/>
            <person name="Tritt A."/>
            <person name="Yoshinaga Y."/>
            <person name="Zwiers L.-H."/>
            <person name="Turgeon B."/>
            <person name="Goodwin S."/>
            <person name="Spatafora J."/>
            <person name="Crous P."/>
            <person name="Grigoriev I."/>
        </authorList>
    </citation>
    <scope>NUCLEOTIDE SEQUENCE</scope>
    <source>
        <strain evidence="4 6">CBS 304.34</strain>
    </source>
</reference>
<dbReference type="PANTHER" id="PTHR13620:SF104">
    <property type="entry name" value="EXONUCLEASE 3'-5' DOMAIN-CONTAINING PROTEIN 2"/>
    <property type="match status" value="1"/>
</dbReference>
<proteinExistence type="predicted"/>
<reference evidence="6" key="3">
    <citation type="submission" date="2025-04" db="UniProtKB">
        <authorList>
            <consortium name="RefSeq"/>
        </authorList>
    </citation>
    <scope>IDENTIFICATION</scope>
    <source>
        <strain evidence="6">CBS 304.34</strain>
    </source>
</reference>
<dbReference type="GO" id="GO:0006139">
    <property type="term" value="P:nucleobase-containing compound metabolic process"/>
    <property type="evidence" value="ECO:0007669"/>
    <property type="project" value="InterPro"/>
</dbReference>
<dbReference type="InterPro" id="IPR051132">
    <property type="entry name" value="3-5_Exonuclease_domain"/>
</dbReference>